<feature type="signal peptide" evidence="1">
    <location>
        <begin position="1"/>
        <end position="22"/>
    </location>
</feature>
<evidence type="ECO:0000259" key="2">
    <source>
        <dbReference type="Pfam" id="PF07833"/>
    </source>
</evidence>
<evidence type="ECO:0000313" key="4">
    <source>
        <dbReference type="Proteomes" id="UP000195455"/>
    </source>
</evidence>
<feature type="domain" description="Copper amine oxidase-like N-terminal" evidence="2">
    <location>
        <begin position="32"/>
        <end position="146"/>
    </location>
</feature>
<dbReference type="Proteomes" id="UP000195455">
    <property type="component" value="Unassembled WGS sequence"/>
</dbReference>
<keyword evidence="1" id="KW-0732">Signal</keyword>
<sequence>MMRKTVIAAVLLALGCNATAFGAQNDVVIKLDERNVVLKEDIVYEDGRMMLPVRAMADVLGADVTYDTSTRTALVEKQMKTVLDADNQPLAWQVSLGLDSNYLTLMGTHELLLETKPLVVNNRAYLPLRELAEAMNLDVEWSTDGQKDYVKLTSARMPNVSLQPNGSFDQETMSLQMQWKNEENTVFYASEEFWLEKWDGHNWNKVEPDSKAYVSTDTYSIPTGGPTDGKRDKKFTFWQWEKSMTPGKYRVAVPYQYLEGKGEDMTFFNLEQTKAYSQDTPTTYVAYGEFLVEASNK</sequence>
<dbReference type="EMBL" id="NFHM01000040">
    <property type="protein sequence ID" value="OUN39491.1"/>
    <property type="molecule type" value="Genomic_DNA"/>
</dbReference>
<feature type="chain" id="PRO_5013164355" description="Copper amine oxidase-like N-terminal domain-containing protein" evidence="1">
    <location>
        <begin position="23"/>
        <end position="297"/>
    </location>
</feature>
<dbReference type="InterPro" id="IPR036582">
    <property type="entry name" value="Mao_N_sf"/>
</dbReference>
<dbReference type="Pfam" id="PF07833">
    <property type="entry name" value="Cu_amine_oxidN1"/>
    <property type="match status" value="1"/>
</dbReference>
<dbReference type="RefSeq" id="WP_087990265.1">
    <property type="nucleotide sequence ID" value="NZ_NFHM01000040.1"/>
</dbReference>
<dbReference type="Gene3D" id="3.30.457.10">
    <property type="entry name" value="Copper amine oxidase-like, N-terminal domain"/>
    <property type="match status" value="1"/>
</dbReference>
<dbReference type="PROSITE" id="PS51257">
    <property type="entry name" value="PROKAR_LIPOPROTEIN"/>
    <property type="match status" value="1"/>
</dbReference>
<comment type="caution">
    <text evidence="3">The sequence shown here is derived from an EMBL/GenBank/DDBJ whole genome shotgun (WGS) entry which is preliminary data.</text>
</comment>
<reference evidence="4" key="1">
    <citation type="submission" date="2017-04" db="EMBL/GenBank/DDBJ databases">
        <title>Function of individual gut microbiota members based on whole genome sequencing of pure cultures obtained from chicken caecum.</title>
        <authorList>
            <person name="Medvecky M."/>
            <person name="Cejkova D."/>
            <person name="Polansky O."/>
            <person name="Karasova D."/>
            <person name="Kubasova T."/>
            <person name="Cizek A."/>
            <person name="Rychlik I."/>
        </authorList>
    </citation>
    <scope>NUCLEOTIDE SEQUENCE [LARGE SCALE GENOMIC DNA]</scope>
    <source>
        <strain evidence="4">An75</strain>
    </source>
</reference>
<proteinExistence type="predicted"/>
<name>A0A1Y3TSF0_9FIRM</name>
<dbReference type="SUPFAM" id="SSF55383">
    <property type="entry name" value="Copper amine oxidase, domain N"/>
    <property type="match status" value="1"/>
</dbReference>
<dbReference type="InterPro" id="IPR012854">
    <property type="entry name" value="Cu_amine_oxidase-like_N"/>
</dbReference>
<dbReference type="AlphaFoldDB" id="A0A1Y3TSF0"/>
<accession>A0A1Y3TSF0</accession>
<protein>
    <recommendedName>
        <fullName evidence="2">Copper amine oxidase-like N-terminal domain-containing protein</fullName>
    </recommendedName>
</protein>
<evidence type="ECO:0000256" key="1">
    <source>
        <dbReference type="SAM" id="SignalP"/>
    </source>
</evidence>
<evidence type="ECO:0000313" key="3">
    <source>
        <dbReference type="EMBL" id="OUN39491.1"/>
    </source>
</evidence>
<gene>
    <name evidence="3" type="ORF">B5G26_15270</name>
</gene>
<organism evidence="3 4">
    <name type="scientific">Anaerotignum lactatifermentans</name>
    <dbReference type="NCBI Taxonomy" id="160404"/>
    <lineage>
        <taxon>Bacteria</taxon>
        <taxon>Bacillati</taxon>
        <taxon>Bacillota</taxon>
        <taxon>Clostridia</taxon>
        <taxon>Lachnospirales</taxon>
        <taxon>Anaerotignaceae</taxon>
        <taxon>Anaerotignum</taxon>
    </lineage>
</organism>